<dbReference type="EMBL" id="WJQS01000014">
    <property type="protein sequence ID" value="MRI86422.1"/>
    <property type="molecule type" value="Genomic_DNA"/>
</dbReference>
<keyword evidence="1" id="KW-0732">Signal</keyword>
<evidence type="ECO:0000313" key="3">
    <source>
        <dbReference type="Proteomes" id="UP000430975"/>
    </source>
</evidence>
<gene>
    <name evidence="2" type="ORF">GIY09_11255</name>
</gene>
<feature type="signal peptide" evidence="1">
    <location>
        <begin position="1"/>
        <end position="30"/>
    </location>
</feature>
<keyword evidence="3" id="KW-1185">Reference proteome</keyword>
<dbReference type="RefSeq" id="WP_153864091.1">
    <property type="nucleotide sequence ID" value="NZ_WJQS01000014.1"/>
</dbReference>
<reference evidence="2 3" key="1">
    <citation type="submission" date="2019-11" db="EMBL/GenBank/DDBJ databases">
        <title>Characterisation of Fundicoccus ignavus gen. nov. sp. nov., a novel genus of the family Aerococcaceae isolated from bulk tank milk.</title>
        <authorList>
            <person name="Siebert A."/>
            <person name="Huptas C."/>
            <person name="Wenning M."/>
            <person name="Scherer S."/>
            <person name="Doll E.V."/>
        </authorList>
    </citation>
    <scope>NUCLEOTIDE SEQUENCE [LARGE SCALE GENOMIC DNA]</scope>
    <source>
        <strain evidence="2 3">WS4759</strain>
    </source>
</reference>
<protein>
    <submittedName>
        <fullName evidence="2">Uncharacterized protein</fullName>
    </submittedName>
</protein>
<dbReference type="AlphaFoldDB" id="A0A6I2GKN4"/>
<name>A0A6I2GKN4_9LACT</name>
<comment type="caution">
    <text evidence="2">The sequence shown here is derived from an EMBL/GenBank/DDBJ whole genome shotgun (WGS) entry which is preliminary data.</text>
</comment>
<feature type="chain" id="PRO_5026091595" evidence="1">
    <location>
        <begin position="31"/>
        <end position="423"/>
    </location>
</feature>
<proteinExistence type="predicted"/>
<accession>A0A6I2GKN4</accession>
<organism evidence="2 3">
    <name type="scientific">Fundicoccus ignavus</name>
    <dbReference type="NCBI Taxonomy" id="2664442"/>
    <lineage>
        <taxon>Bacteria</taxon>
        <taxon>Bacillati</taxon>
        <taxon>Bacillota</taxon>
        <taxon>Bacilli</taxon>
        <taxon>Lactobacillales</taxon>
        <taxon>Aerococcaceae</taxon>
        <taxon>Fundicoccus</taxon>
    </lineage>
</organism>
<sequence>MKKRYKKLKLTLLASLVGTSLVLPQVTIQAQTDEAAMEACPIMVGGEVIDTESTLYPTISYELIDANLPADRVKIDASTLFSDDWAISDGDHEANAYYQNLLELETYRDYSIWPMYILTYDSGDLAVLAPINMSEDLLEFYSVIELLDAQNEDLYHKLISDYMHAFSDDLDEIYHLSKGFPTSIFADGKANLQRAEAIFTNIPEDDENYEQALSLMDQISFKYFVLEGRYNNACGADLYYDYFVYDNVEDQERASELVDFIDASLQKMPLDLQQRLFDIRVIRHDELTDRTEDENLMAKAYSERILYFSDQMEDDPTWVYFMVGQILDLSTYMPKDTFYEEYTSYSLADEWQTIHNNEWLDEANEDAWTNDSFNSFSFAYAAYALQKYDDAQPSDFGHENMDLTERPETEAYFDDLFNRLSFN</sequence>
<dbReference type="Proteomes" id="UP000430975">
    <property type="component" value="Unassembled WGS sequence"/>
</dbReference>
<evidence type="ECO:0000313" key="2">
    <source>
        <dbReference type="EMBL" id="MRI86422.1"/>
    </source>
</evidence>
<evidence type="ECO:0000256" key="1">
    <source>
        <dbReference type="SAM" id="SignalP"/>
    </source>
</evidence>